<evidence type="ECO:0000313" key="3">
    <source>
        <dbReference type="Proteomes" id="UP000269493"/>
    </source>
</evidence>
<evidence type="ECO:0000313" key="2">
    <source>
        <dbReference type="EMBL" id="RKT61054.1"/>
    </source>
</evidence>
<organism evidence="2 3">
    <name type="scientific">Coprobacter fastidiosus NSB1 = JCM 33896</name>
    <dbReference type="NCBI Taxonomy" id="1349822"/>
    <lineage>
        <taxon>Bacteria</taxon>
        <taxon>Pseudomonadati</taxon>
        <taxon>Bacteroidota</taxon>
        <taxon>Bacteroidia</taxon>
        <taxon>Bacteroidales</taxon>
        <taxon>Barnesiellaceae</taxon>
        <taxon>Coprobacter</taxon>
    </lineage>
</organism>
<gene>
    <name evidence="2" type="ORF">BC742_0093</name>
</gene>
<name>A0A495WIW8_9BACT</name>
<dbReference type="EMBL" id="RBXN01000001">
    <property type="protein sequence ID" value="RKT61054.1"/>
    <property type="molecule type" value="Genomic_DNA"/>
</dbReference>
<feature type="signal peptide" evidence="1">
    <location>
        <begin position="1"/>
        <end position="18"/>
    </location>
</feature>
<keyword evidence="1" id="KW-0732">Signal</keyword>
<evidence type="ECO:0000256" key="1">
    <source>
        <dbReference type="SAM" id="SignalP"/>
    </source>
</evidence>
<dbReference type="AlphaFoldDB" id="A0A495WIW8"/>
<keyword evidence="3" id="KW-1185">Reference proteome</keyword>
<comment type="caution">
    <text evidence="2">The sequence shown here is derived from an EMBL/GenBank/DDBJ whole genome shotgun (WGS) entry which is preliminary data.</text>
</comment>
<proteinExistence type="predicted"/>
<dbReference type="GeneID" id="92927254"/>
<accession>A0A495WIW8</accession>
<protein>
    <submittedName>
        <fullName evidence="2">Uncharacterized protein</fullName>
    </submittedName>
</protein>
<feature type="chain" id="PRO_5019776802" evidence="1">
    <location>
        <begin position="19"/>
        <end position="267"/>
    </location>
</feature>
<reference evidence="2 3" key="1">
    <citation type="submission" date="2018-10" db="EMBL/GenBank/DDBJ databases">
        <title>Genomic Encyclopedia of Archaeal and Bacterial Type Strains, Phase II (KMG-II): from individual species to whole genera.</title>
        <authorList>
            <person name="Goeker M."/>
        </authorList>
    </citation>
    <scope>NUCLEOTIDE SEQUENCE [LARGE SCALE GENOMIC DNA]</scope>
    <source>
        <strain evidence="2 3">NSB1</strain>
    </source>
</reference>
<sequence length="267" mass="31606">MKAFILILFTCLALSAKATDIPLDSIYNAVFAFQKKTEQCNYEERIDYLFDPVTQKYLKQSDIGIYQIYYYASPEYVNFIIIEKKSFQLINMHDPLEKNVEIFFDYFKRNNIPDKLILEYLSYLASIAKRNEYVDRSHSFYIGPKCTREIEREREQVFDISQCKIKRFSPKSNLSYFIYSAFGITNLGIIEKKKVSLLNMYGEYFDCLIPLINCMIKNNTKQDEIFKYIRLLNKTYSENHAYLDSLFKSPVSEYDTIVLKVNGQKAY</sequence>
<dbReference type="Proteomes" id="UP000269493">
    <property type="component" value="Unassembled WGS sequence"/>
</dbReference>
<dbReference type="RefSeq" id="WP_022602210.1">
    <property type="nucleotide sequence ID" value="NZ_KI440815.1"/>
</dbReference>